<evidence type="ECO:0000256" key="1">
    <source>
        <dbReference type="SAM" id="MobiDB-lite"/>
    </source>
</evidence>
<organism evidence="2 3">
    <name type="scientific">Phyllosticta citribraziliensis</name>
    <dbReference type="NCBI Taxonomy" id="989973"/>
    <lineage>
        <taxon>Eukaryota</taxon>
        <taxon>Fungi</taxon>
        <taxon>Dikarya</taxon>
        <taxon>Ascomycota</taxon>
        <taxon>Pezizomycotina</taxon>
        <taxon>Dothideomycetes</taxon>
        <taxon>Dothideomycetes incertae sedis</taxon>
        <taxon>Botryosphaeriales</taxon>
        <taxon>Phyllostictaceae</taxon>
        <taxon>Phyllosticta</taxon>
    </lineage>
</organism>
<feature type="region of interest" description="Disordered" evidence="1">
    <location>
        <begin position="128"/>
        <end position="155"/>
    </location>
</feature>
<evidence type="ECO:0000313" key="3">
    <source>
        <dbReference type="Proteomes" id="UP001360953"/>
    </source>
</evidence>
<dbReference type="RefSeq" id="XP_066653287.1">
    <property type="nucleotide sequence ID" value="XM_066796565.1"/>
</dbReference>
<gene>
    <name evidence="2" type="ORF">J3D65DRAFT_478985</name>
</gene>
<feature type="region of interest" description="Disordered" evidence="1">
    <location>
        <begin position="178"/>
        <end position="216"/>
    </location>
</feature>
<feature type="compositionally biased region" description="Polar residues" evidence="1">
    <location>
        <begin position="198"/>
        <end position="212"/>
    </location>
</feature>
<reference evidence="2 3" key="1">
    <citation type="submission" date="2024-04" db="EMBL/GenBank/DDBJ databases">
        <title>Phyllosticta paracitricarpa is synonymous to the EU quarantine fungus P. citricarpa based on phylogenomic analyses.</title>
        <authorList>
            <consortium name="Lawrence Berkeley National Laboratory"/>
            <person name="Van ingen-buijs V.A."/>
            <person name="Van westerhoven A.C."/>
            <person name="Haridas S."/>
            <person name="Skiadas P."/>
            <person name="Martin F."/>
            <person name="Groenewald J.Z."/>
            <person name="Crous P.W."/>
            <person name="Seidl M.F."/>
        </authorList>
    </citation>
    <scope>NUCLEOTIDE SEQUENCE [LARGE SCALE GENOMIC DNA]</scope>
    <source>
        <strain evidence="2 3">CPC 17464</strain>
    </source>
</reference>
<dbReference type="EMBL" id="JBBPEH010000009">
    <property type="protein sequence ID" value="KAK7534248.1"/>
    <property type="molecule type" value="Genomic_DNA"/>
</dbReference>
<accession>A0ABR1LGB6</accession>
<name>A0ABR1LGB6_9PEZI</name>
<dbReference type="Proteomes" id="UP001360953">
    <property type="component" value="Unassembled WGS sequence"/>
</dbReference>
<keyword evidence="3" id="KW-1185">Reference proteome</keyword>
<protein>
    <submittedName>
        <fullName evidence="2">Uncharacterized protein</fullName>
    </submittedName>
</protein>
<proteinExistence type="predicted"/>
<sequence length="283" mass="31781">MIVGSFCSGWLLNHPLFPMRYVGSDDTACFSPRDYVGRLALSFLTEQGPVWPLASRLSATGPGSFPKRSFKLSTQAHAAEKKLTGRENGRLASRLAEVDFSLDLQVKHMFRDEVSPTNLPNRRHELWGLTSHGRPEKPSHSKTANQASANGGLVSHVPVPFFATPSCFLRSRRTETKHRRTPFQLAHWTPTHDRPWDPQSSRDQGTTRQGWTSREPWKSALSHGRFPWPQSGIRFARRSVAAAGAVADGWTCGCCGGSGRVEGRLWVLWGLPRRPSERRERCW</sequence>
<dbReference type="GeneID" id="92029471"/>
<comment type="caution">
    <text evidence="2">The sequence shown here is derived from an EMBL/GenBank/DDBJ whole genome shotgun (WGS) entry which is preliminary data.</text>
</comment>
<evidence type="ECO:0000313" key="2">
    <source>
        <dbReference type="EMBL" id="KAK7534248.1"/>
    </source>
</evidence>